<reference evidence="2" key="1">
    <citation type="submission" date="2007-07" db="EMBL/GenBank/DDBJ databases">
        <title>PCAP assembly of the Caenorhabditis remanei genome.</title>
        <authorList>
            <consortium name="The Caenorhabditis remanei Sequencing Consortium"/>
            <person name="Wilson R.K."/>
        </authorList>
    </citation>
    <scope>NUCLEOTIDE SEQUENCE [LARGE SCALE GENOMIC DNA]</scope>
    <source>
        <strain evidence="2">PB4641</strain>
    </source>
</reference>
<dbReference type="InParanoid" id="E3MXR2"/>
<protein>
    <submittedName>
        <fullName evidence="2">Uncharacterized protein</fullName>
    </submittedName>
</protein>
<dbReference type="Proteomes" id="UP000008281">
    <property type="component" value="Unassembled WGS sequence"/>
</dbReference>
<keyword evidence="3" id="KW-1185">Reference proteome</keyword>
<name>E3MXR2_CAERE</name>
<gene>
    <name evidence="2" type="ORF">CRE_27781</name>
</gene>
<evidence type="ECO:0000313" key="3">
    <source>
        <dbReference type="Proteomes" id="UP000008281"/>
    </source>
</evidence>
<dbReference type="AlphaFoldDB" id="E3MXR2"/>
<evidence type="ECO:0000313" key="2">
    <source>
        <dbReference type="EMBL" id="EFP11685.1"/>
    </source>
</evidence>
<evidence type="ECO:0000256" key="1">
    <source>
        <dbReference type="SAM" id="MobiDB-lite"/>
    </source>
</evidence>
<dbReference type="EMBL" id="DS268492">
    <property type="protein sequence ID" value="EFP11685.1"/>
    <property type="molecule type" value="Genomic_DNA"/>
</dbReference>
<organism evidence="3">
    <name type="scientific">Caenorhabditis remanei</name>
    <name type="common">Caenorhabditis vulgaris</name>
    <dbReference type="NCBI Taxonomy" id="31234"/>
    <lineage>
        <taxon>Eukaryota</taxon>
        <taxon>Metazoa</taxon>
        <taxon>Ecdysozoa</taxon>
        <taxon>Nematoda</taxon>
        <taxon>Chromadorea</taxon>
        <taxon>Rhabditida</taxon>
        <taxon>Rhabditina</taxon>
        <taxon>Rhabditomorpha</taxon>
        <taxon>Rhabditoidea</taxon>
        <taxon>Rhabditidae</taxon>
        <taxon>Peloderinae</taxon>
        <taxon>Caenorhabditis</taxon>
    </lineage>
</organism>
<sequence>MSSIPAILRLLTSQKTTNRSQESEEQKTSRCVTVASHAISRRSEESDDVVKKRRSSTRIRNAVSRAKQTVRQRFIRNAAKRVRKSTRQGALLGIAASGAQLDEKKKLRADAKNFRENIRQYNNSTAVACMKAEVKLPSGGPYTYCVHKQMVGKNFNHILLISNPGGFKPASTEENFSPDKYRLLQRHARLV</sequence>
<dbReference type="STRING" id="31234.E3MXR2"/>
<dbReference type="HOGENOM" id="CLU_1422691_0_0_1"/>
<proteinExistence type="predicted"/>
<accession>E3MXR2</accession>
<feature type="region of interest" description="Disordered" evidence="1">
    <location>
        <begin position="14"/>
        <end position="38"/>
    </location>
</feature>